<evidence type="ECO:0000256" key="2">
    <source>
        <dbReference type="ARBA" id="ARBA00006479"/>
    </source>
</evidence>
<evidence type="ECO:0000313" key="5">
    <source>
        <dbReference type="Proteomes" id="UP000077355"/>
    </source>
</evidence>
<dbReference type="CDD" id="cd23763">
    <property type="entry name" value="ASKHA_ATPase_ROK"/>
    <property type="match status" value="1"/>
</dbReference>
<dbReference type="SUPFAM" id="SSF46785">
    <property type="entry name" value="Winged helix' DNA-binding domain"/>
    <property type="match status" value="1"/>
</dbReference>
<gene>
    <name evidence="4" type="ORF">PBAT_14770</name>
</gene>
<proteinExistence type="inferred from homology"/>
<keyword evidence="3" id="KW-0859">Xylose metabolism</keyword>
<evidence type="ECO:0000256" key="3">
    <source>
        <dbReference type="ARBA" id="ARBA00022629"/>
    </source>
</evidence>
<dbReference type="EMBL" id="LVJI01000019">
    <property type="protein sequence ID" value="OAB44844.1"/>
    <property type="molecule type" value="Genomic_DNA"/>
</dbReference>
<dbReference type="Gene3D" id="3.30.420.40">
    <property type="match status" value="2"/>
</dbReference>
<comment type="function">
    <text evidence="1">Transcriptional repressor of xylose-utilizing enzymes.</text>
</comment>
<evidence type="ECO:0000313" key="4">
    <source>
        <dbReference type="EMBL" id="OAB44844.1"/>
    </source>
</evidence>
<organism evidence="4 5">
    <name type="scientific">Paenibacillus antarcticus</name>
    <dbReference type="NCBI Taxonomy" id="253703"/>
    <lineage>
        <taxon>Bacteria</taxon>
        <taxon>Bacillati</taxon>
        <taxon>Bacillota</taxon>
        <taxon>Bacilli</taxon>
        <taxon>Bacillales</taxon>
        <taxon>Paenibacillaceae</taxon>
        <taxon>Paenibacillus</taxon>
    </lineage>
</organism>
<comment type="caution">
    <text evidence="4">The sequence shown here is derived from an EMBL/GenBank/DDBJ whole genome shotgun (WGS) entry which is preliminary data.</text>
</comment>
<accession>A0A168MMH5</accession>
<evidence type="ECO:0000256" key="1">
    <source>
        <dbReference type="ARBA" id="ARBA00002486"/>
    </source>
</evidence>
<dbReference type="PANTHER" id="PTHR18964">
    <property type="entry name" value="ROK (REPRESSOR, ORF, KINASE) FAMILY"/>
    <property type="match status" value="1"/>
</dbReference>
<dbReference type="SUPFAM" id="SSF53067">
    <property type="entry name" value="Actin-like ATPase domain"/>
    <property type="match status" value="1"/>
</dbReference>
<dbReference type="InterPro" id="IPR036388">
    <property type="entry name" value="WH-like_DNA-bd_sf"/>
</dbReference>
<dbReference type="PANTHER" id="PTHR18964:SF149">
    <property type="entry name" value="BIFUNCTIONAL UDP-N-ACETYLGLUCOSAMINE 2-EPIMERASE_N-ACETYLMANNOSAMINE KINASE"/>
    <property type="match status" value="1"/>
</dbReference>
<dbReference type="OrthoDB" id="6501901at2"/>
<dbReference type="Pfam" id="PF00480">
    <property type="entry name" value="ROK"/>
    <property type="match status" value="1"/>
</dbReference>
<name>A0A168MMH5_9BACL</name>
<dbReference type="RefSeq" id="WP_068650733.1">
    <property type="nucleotide sequence ID" value="NZ_CP043611.1"/>
</dbReference>
<dbReference type="Proteomes" id="UP000077355">
    <property type="component" value="Unassembled WGS sequence"/>
</dbReference>
<protein>
    <recommendedName>
        <fullName evidence="6">Transcriptional regulator</fullName>
    </recommendedName>
</protein>
<dbReference type="InterPro" id="IPR000600">
    <property type="entry name" value="ROK"/>
</dbReference>
<reference evidence="4 5" key="1">
    <citation type="submission" date="2016-03" db="EMBL/GenBank/DDBJ databases">
        <title>Draft genome sequence of Paenibacillus antarcticus CECT 5836.</title>
        <authorList>
            <person name="Shin S.-K."/>
            <person name="Yi H."/>
        </authorList>
    </citation>
    <scope>NUCLEOTIDE SEQUENCE [LARGE SCALE GENOMIC DNA]</scope>
    <source>
        <strain evidence="4 5">CECT 5836</strain>
    </source>
</reference>
<dbReference type="AlphaFoldDB" id="A0A168MMH5"/>
<evidence type="ECO:0008006" key="6">
    <source>
        <dbReference type="Google" id="ProtNLM"/>
    </source>
</evidence>
<dbReference type="InterPro" id="IPR043129">
    <property type="entry name" value="ATPase_NBD"/>
</dbReference>
<dbReference type="InterPro" id="IPR036390">
    <property type="entry name" value="WH_DNA-bd_sf"/>
</dbReference>
<sequence>MSEIRLTSQHTRSEVIRCLRSALLEHGSATKVELSHNLQISFPTISKFLKQMENRGEVTTVGLDESSGGRRAIRYTYQPNYMLGLAIFLEKGETNYTVFNCLGEVIEQGYTHSMLEEGVSQLTTFIESKRNAYPNMNAVAIGVPGAVNNGTIFHIPGYENYHNLDLKKHIEEQLAIPTVVENDMNAAAIGYMAQREMGERISLFYLYLGKNGPGAGIIINGEIVRGKTYFSGEVSFVPQYDSRNLLEALANGNGGETKSTHMAEKIDAISRLVATITSILNPHYIIFCDDEIDTVMLNQIAERSTNYVPREHLPELAVSNLKHDYLNGLQRLGLSVLISQQIDDQHKEYR</sequence>
<dbReference type="GO" id="GO:0042732">
    <property type="term" value="P:D-xylose metabolic process"/>
    <property type="evidence" value="ECO:0007669"/>
    <property type="project" value="UniProtKB-KW"/>
</dbReference>
<keyword evidence="5" id="KW-1185">Reference proteome</keyword>
<comment type="similarity">
    <text evidence="2">Belongs to the ROK (NagC/XylR) family.</text>
</comment>
<dbReference type="Gene3D" id="1.10.10.10">
    <property type="entry name" value="Winged helix-like DNA-binding domain superfamily/Winged helix DNA-binding domain"/>
    <property type="match status" value="1"/>
</dbReference>
<keyword evidence="3" id="KW-0119">Carbohydrate metabolism</keyword>